<evidence type="ECO:0000256" key="1">
    <source>
        <dbReference type="PROSITE-ProRule" id="PRU00076"/>
    </source>
</evidence>
<dbReference type="Proteomes" id="UP000887013">
    <property type="component" value="Unassembled WGS sequence"/>
</dbReference>
<dbReference type="AlphaFoldDB" id="A0A8X6N2E4"/>
<evidence type="ECO:0000313" key="4">
    <source>
        <dbReference type="EMBL" id="GFS90149.1"/>
    </source>
</evidence>
<feature type="disulfide bond" evidence="1">
    <location>
        <begin position="27"/>
        <end position="36"/>
    </location>
</feature>
<dbReference type="InterPro" id="IPR000742">
    <property type="entry name" value="EGF"/>
</dbReference>
<reference evidence="4" key="1">
    <citation type="submission" date="2020-08" db="EMBL/GenBank/DDBJ databases">
        <title>Multicomponent nature underlies the extraordinary mechanical properties of spider dragline silk.</title>
        <authorList>
            <person name="Kono N."/>
            <person name="Nakamura H."/>
            <person name="Mori M."/>
            <person name="Yoshida Y."/>
            <person name="Ohtoshi R."/>
            <person name="Malay A.D."/>
            <person name="Moran D.A.P."/>
            <person name="Tomita M."/>
            <person name="Numata K."/>
            <person name="Arakawa K."/>
        </authorList>
    </citation>
    <scope>NUCLEOTIDE SEQUENCE</scope>
</reference>
<dbReference type="SUPFAM" id="SSF57196">
    <property type="entry name" value="EGF/Laminin"/>
    <property type="match status" value="1"/>
</dbReference>
<keyword evidence="5" id="KW-1185">Reference proteome</keyword>
<feature type="non-terminal residue" evidence="4">
    <location>
        <position position="1"/>
    </location>
</feature>
<dbReference type="CDD" id="cd00054">
    <property type="entry name" value="EGF_CA"/>
    <property type="match status" value="1"/>
</dbReference>
<evidence type="ECO:0000259" key="3">
    <source>
        <dbReference type="PROSITE" id="PS50026"/>
    </source>
</evidence>
<keyword evidence="1" id="KW-0245">EGF-like domain</keyword>
<feature type="non-terminal residue" evidence="4">
    <location>
        <position position="67"/>
    </location>
</feature>
<feature type="domain" description="EGF-like" evidence="3">
    <location>
        <begin position="1"/>
        <end position="37"/>
    </location>
</feature>
<accession>A0A8X6N2E4</accession>
<organism evidence="4 5">
    <name type="scientific">Nephila pilipes</name>
    <name type="common">Giant wood spider</name>
    <name type="synonym">Nephila maculata</name>
    <dbReference type="NCBI Taxonomy" id="299642"/>
    <lineage>
        <taxon>Eukaryota</taxon>
        <taxon>Metazoa</taxon>
        <taxon>Ecdysozoa</taxon>
        <taxon>Arthropoda</taxon>
        <taxon>Chelicerata</taxon>
        <taxon>Arachnida</taxon>
        <taxon>Araneae</taxon>
        <taxon>Araneomorphae</taxon>
        <taxon>Entelegynae</taxon>
        <taxon>Araneoidea</taxon>
        <taxon>Nephilidae</taxon>
        <taxon>Nephila</taxon>
    </lineage>
</organism>
<feature type="region of interest" description="Disordered" evidence="2">
    <location>
        <begin position="47"/>
        <end position="67"/>
    </location>
</feature>
<protein>
    <recommendedName>
        <fullName evidence="3">EGF-like domain-containing protein</fullName>
    </recommendedName>
</protein>
<sequence length="67" mass="7420">ACYPENPCLNNGKCTFKEIIQNFVCDCEYPYTGDTCEIKDEFSTDMTDITSTSPVPITKSPSSTPDI</sequence>
<dbReference type="PROSITE" id="PS50026">
    <property type="entry name" value="EGF_3"/>
    <property type="match status" value="1"/>
</dbReference>
<gene>
    <name evidence="4" type="ORF">NPIL_54291</name>
</gene>
<evidence type="ECO:0000313" key="5">
    <source>
        <dbReference type="Proteomes" id="UP000887013"/>
    </source>
</evidence>
<dbReference type="PROSITE" id="PS01186">
    <property type="entry name" value="EGF_2"/>
    <property type="match status" value="1"/>
</dbReference>
<comment type="caution">
    <text evidence="1">Lacks conserved residue(s) required for the propagation of feature annotation.</text>
</comment>
<dbReference type="PROSITE" id="PS00022">
    <property type="entry name" value="EGF_1"/>
    <property type="match status" value="1"/>
</dbReference>
<comment type="caution">
    <text evidence="4">The sequence shown here is derived from an EMBL/GenBank/DDBJ whole genome shotgun (WGS) entry which is preliminary data.</text>
</comment>
<feature type="disulfide bond" evidence="1">
    <location>
        <begin position="8"/>
        <end position="25"/>
    </location>
</feature>
<keyword evidence="1" id="KW-1015">Disulfide bond</keyword>
<name>A0A8X6N2E4_NEPPI</name>
<dbReference type="Gene3D" id="2.10.25.10">
    <property type="entry name" value="Laminin"/>
    <property type="match status" value="1"/>
</dbReference>
<dbReference type="Pfam" id="PF00008">
    <property type="entry name" value="EGF"/>
    <property type="match status" value="1"/>
</dbReference>
<evidence type="ECO:0000256" key="2">
    <source>
        <dbReference type="SAM" id="MobiDB-lite"/>
    </source>
</evidence>
<dbReference type="EMBL" id="BMAW01004635">
    <property type="protein sequence ID" value="GFS90149.1"/>
    <property type="molecule type" value="Genomic_DNA"/>
</dbReference>
<proteinExistence type="predicted"/>